<organism evidence="1 2">
    <name type="scientific">Profundibacter amoris</name>
    <dbReference type="NCBI Taxonomy" id="2171755"/>
    <lineage>
        <taxon>Bacteria</taxon>
        <taxon>Pseudomonadati</taxon>
        <taxon>Pseudomonadota</taxon>
        <taxon>Alphaproteobacteria</taxon>
        <taxon>Rhodobacterales</taxon>
        <taxon>Paracoccaceae</taxon>
        <taxon>Profundibacter</taxon>
    </lineage>
</organism>
<dbReference type="KEGG" id="pamo:BAR1_01510"/>
<evidence type="ECO:0000313" key="1">
    <source>
        <dbReference type="EMBL" id="AXX96729.1"/>
    </source>
</evidence>
<keyword evidence="2" id="KW-1185">Reference proteome</keyword>
<evidence type="ECO:0000313" key="2">
    <source>
        <dbReference type="Proteomes" id="UP000261704"/>
    </source>
</evidence>
<dbReference type="AlphaFoldDB" id="A0A347UD01"/>
<sequence>MSDGSKVLIVSFGTFSCTLEEFNDSFEAMKEVTGFFQELVKGDPTFGVEPSAPELGEVGNLQIEKNPRDLSVVN</sequence>
<gene>
    <name evidence="1" type="ORF">BAR1_01510</name>
</gene>
<dbReference type="Proteomes" id="UP000261704">
    <property type="component" value="Chromosome"/>
</dbReference>
<name>A0A347UD01_9RHOB</name>
<reference evidence="1 2" key="1">
    <citation type="submission" date="2018-09" db="EMBL/GenBank/DDBJ databases">
        <title>Profundibacter amoris BAR1 gen. nov., sp. nov., a new member of the Roseobacter clade isolated at Lokis Castle Vent Field on the Arctic Mid-Oceanic Ridge.</title>
        <authorList>
            <person name="Le Moine Bauer S."/>
            <person name="Sjoeberg A.G."/>
            <person name="L'Haridon S."/>
            <person name="Stokke R."/>
            <person name="Roalkvam I."/>
            <person name="Steen I.H."/>
            <person name="Dahle H."/>
        </authorList>
    </citation>
    <scope>NUCLEOTIDE SEQUENCE [LARGE SCALE GENOMIC DNA]</scope>
    <source>
        <strain evidence="1 2">BAR1</strain>
    </source>
</reference>
<protein>
    <submittedName>
        <fullName evidence="1">Uncharacterized protein</fullName>
    </submittedName>
</protein>
<proteinExistence type="predicted"/>
<dbReference type="PROSITE" id="PS51257">
    <property type="entry name" value="PROKAR_LIPOPROTEIN"/>
    <property type="match status" value="1"/>
</dbReference>
<dbReference type="RefSeq" id="WP_118941387.1">
    <property type="nucleotide sequence ID" value="NZ_CP032125.1"/>
</dbReference>
<accession>A0A347UD01</accession>
<dbReference type="OrthoDB" id="7798282at2"/>
<dbReference type="EMBL" id="CP032125">
    <property type="protein sequence ID" value="AXX96729.1"/>
    <property type="molecule type" value="Genomic_DNA"/>
</dbReference>